<feature type="non-terminal residue" evidence="1">
    <location>
        <position position="1"/>
    </location>
</feature>
<reference evidence="1" key="1">
    <citation type="submission" date="2021-06" db="EMBL/GenBank/DDBJ databases">
        <authorList>
            <person name="Hodson N. C."/>
            <person name="Mongue J. A."/>
            <person name="Jaron S. K."/>
        </authorList>
    </citation>
    <scope>NUCLEOTIDE SEQUENCE</scope>
</reference>
<sequence length="44" mass="5271">MTYQYAHYFVKEDNQILVINDTEPLAGLDTISMEIDIFNWEPEY</sequence>
<accession>A0A8J2J6L0</accession>
<dbReference type="EMBL" id="CAJVCH010024689">
    <property type="protein sequence ID" value="CAG7697351.1"/>
    <property type="molecule type" value="Genomic_DNA"/>
</dbReference>
<organism evidence="1 2">
    <name type="scientific">Allacma fusca</name>
    <dbReference type="NCBI Taxonomy" id="39272"/>
    <lineage>
        <taxon>Eukaryota</taxon>
        <taxon>Metazoa</taxon>
        <taxon>Ecdysozoa</taxon>
        <taxon>Arthropoda</taxon>
        <taxon>Hexapoda</taxon>
        <taxon>Collembola</taxon>
        <taxon>Symphypleona</taxon>
        <taxon>Sminthuridae</taxon>
        <taxon>Allacma</taxon>
    </lineage>
</organism>
<comment type="caution">
    <text evidence="1">The sequence shown here is derived from an EMBL/GenBank/DDBJ whole genome shotgun (WGS) entry which is preliminary data.</text>
</comment>
<gene>
    <name evidence="1" type="ORF">AFUS01_LOCUS3999</name>
</gene>
<name>A0A8J2J6L0_9HEXA</name>
<evidence type="ECO:0000313" key="1">
    <source>
        <dbReference type="EMBL" id="CAG7697351.1"/>
    </source>
</evidence>
<protein>
    <submittedName>
        <fullName evidence="1">Uncharacterized protein</fullName>
    </submittedName>
</protein>
<evidence type="ECO:0000313" key="2">
    <source>
        <dbReference type="Proteomes" id="UP000708208"/>
    </source>
</evidence>
<dbReference type="Proteomes" id="UP000708208">
    <property type="component" value="Unassembled WGS sequence"/>
</dbReference>
<dbReference type="AlphaFoldDB" id="A0A8J2J6L0"/>
<proteinExistence type="predicted"/>
<keyword evidence="2" id="KW-1185">Reference proteome</keyword>